<dbReference type="Gene3D" id="3.30.420.10">
    <property type="entry name" value="Ribonuclease H-like superfamily/Ribonuclease H"/>
    <property type="match status" value="1"/>
</dbReference>
<sequence length="160" mass="18440">MAIFGGNYAHAKLFAVLCWLMWKNRNKFIFQQISNRPNKIVYRVEYFVSNIHESLLSSGSLGINQSVRVKWHPPCSGWVKVSVDGSYNMNRHCLMVGGVVRDSARNWLEVFRKYIGRGSTLKSELWPILTGIEVALLRNYSKIIVKSDCLDAIEMNWEIL</sequence>
<dbReference type="SUPFAM" id="SSF53098">
    <property type="entry name" value="Ribonuclease H-like"/>
    <property type="match status" value="1"/>
</dbReference>
<proteinExistence type="predicted"/>
<accession>A0ABR0N5U5</accession>
<gene>
    <name evidence="2" type="ORF">PVK06_040536</name>
</gene>
<feature type="domain" description="RNase H type-1" evidence="1">
    <location>
        <begin position="83"/>
        <end position="152"/>
    </location>
</feature>
<organism evidence="2 3">
    <name type="scientific">Gossypium arboreum</name>
    <name type="common">Tree cotton</name>
    <name type="synonym">Gossypium nanking</name>
    <dbReference type="NCBI Taxonomy" id="29729"/>
    <lineage>
        <taxon>Eukaryota</taxon>
        <taxon>Viridiplantae</taxon>
        <taxon>Streptophyta</taxon>
        <taxon>Embryophyta</taxon>
        <taxon>Tracheophyta</taxon>
        <taxon>Spermatophyta</taxon>
        <taxon>Magnoliopsida</taxon>
        <taxon>eudicotyledons</taxon>
        <taxon>Gunneridae</taxon>
        <taxon>Pentapetalae</taxon>
        <taxon>rosids</taxon>
        <taxon>malvids</taxon>
        <taxon>Malvales</taxon>
        <taxon>Malvaceae</taxon>
        <taxon>Malvoideae</taxon>
        <taxon>Gossypium</taxon>
    </lineage>
</organism>
<comment type="caution">
    <text evidence="2">The sequence shown here is derived from an EMBL/GenBank/DDBJ whole genome shotgun (WGS) entry which is preliminary data.</text>
</comment>
<dbReference type="InterPro" id="IPR053151">
    <property type="entry name" value="RNase_H-like"/>
</dbReference>
<dbReference type="EMBL" id="JARKNE010000011">
    <property type="protein sequence ID" value="KAK5785914.1"/>
    <property type="molecule type" value="Genomic_DNA"/>
</dbReference>
<dbReference type="InterPro" id="IPR002156">
    <property type="entry name" value="RNaseH_domain"/>
</dbReference>
<dbReference type="Proteomes" id="UP001358586">
    <property type="component" value="Chromosome 11"/>
</dbReference>
<dbReference type="Pfam" id="PF13456">
    <property type="entry name" value="RVT_3"/>
    <property type="match status" value="1"/>
</dbReference>
<evidence type="ECO:0000259" key="1">
    <source>
        <dbReference type="Pfam" id="PF13456"/>
    </source>
</evidence>
<dbReference type="CDD" id="cd06222">
    <property type="entry name" value="RNase_H_like"/>
    <property type="match status" value="1"/>
</dbReference>
<dbReference type="InterPro" id="IPR012337">
    <property type="entry name" value="RNaseH-like_sf"/>
</dbReference>
<name>A0ABR0N5U5_GOSAR</name>
<dbReference type="InterPro" id="IPR044730">
    <property type="entry name" value="RNase_H-like_dom_plant"/>
</dbReference>
<evidence type="ECO:0000313" key="2">
    <source>
        <dbReference type="EMBL" id="KAK5785914.1"/>
    </source>
</evidence>
<protein>
    <recommendedName>
        <fullName evidence="1">RNase H type-1 domain-containing protein</fullName>
    </recommendedName>
</protein>
<dbReference type="PANTHER" id="PTHR47723">
    <property type="entry name" value="OS05G0353850 PROTEIN"/>
    <property type="match status" value="1"/>
</dbReference>
<keyword evidence="3" id="KW-1185">Reference proteome</keyword>
<dbReference type="InterPro" id="IPR036397">
    <property type="entry name" value="RNaseH_sf"/>
</dbReference>
<evidence type="ECO:0000313" key="3">
    <source>
        <dbReference type="Proteomes" id="UP001358586"/>
    </source>
</evidence>
<dbReference type="PANTHER" id="PTHR47723:SF19">
    <property type="entry name" value="POLYNUCLEOTIDYL TRANSFERASE, RIBONUCLEASE H-LIKE SUPERFAMILY PROTEIN"/>
    <property type="match status" value="1"/>
</dbReference>
<reference evidence="2 3" key="1">
    <citation type="submission" date="2023-03" db="EMBL/GenBank/DDBJ databases">
        <title>WGS of Gossypium arboreum.</title>
        <authorList>
            <person name="Yu D."/>
        </authorList>
    </citation>
    <scope>NUCLEOTIDE SEQUENCE [LARGE SCALE GENOMIC DNA]</scope>
    <source>
        <tissue evidence="2">Leaf</tissue>
    </source>
</reference>